<protein>
    <submittedName>
        <fullName evidence="2">Uncharacterized protein</fullName>
    </submittedName>
</protein>
<organism evidence="2 3">
    <name type="scientific">Collinsella stercoris DSM 13279</name>
    <dbReference type="NCBI Taxonomy" id="445975"/>
    <lineage>
        <taxon>Bacteria</taxon>
        <taxon>Bacillati</taxon>
        <taxon>Actinomycetota</taxon>
        <taxon>Coriobacteriia</taxon>
        <taxon>Coriobacteriales</taxon>
        <taxon>Coriobacteriaceae</taxon>
        <taxon>Collinsella</taxon>
    </lineage>
</organism>
<feature type="region of interest" description="Disordered" evidence="1">
    <location>
        <begin position="15"/>
        <end position="69"/>
    </location>
</feature>
<dbReference type="Proteomes" id="UP000003560">
    <property type="component" value="Unassembled WGS sequence"/>
</dbReference>
<reference evidence="2 3" key="2">
    <citation type="submission" date="2008-10" db="EMBL/GenBank/DDBJ databases">
        <authorList>
            <person name="Fulton L."/>
            <person name="Clifton S."/>
            <person name="Fulton B."/>
            <person name="Xu J."/>
            <person name="Minx P."/>
            <person name="Pepin K.H."/>
            <person name="Johnson M."/>
            <person name="Thiruvilangam P."/>
            <person name="Bhonagiri V."/>
            <person name="Nash W.E."/>
            <person name="Mardis E.R."/>
            <person name="Wilson R.K."/>
        </authorList>
    </citation>
    <scope>NUCLEOTIDE SEQUENCE [LARGE SCALE GENOMIC DNA]</scope>
    <source>
        <strain evidence="2 3">DSM 13279</strain>
    </source>
</reference>
<dbReference type="AlphaFoldDB" id="B6G8B4"/>
<evidence type="ECO:0000256" key="1">
    <source>
        <dbReference type="SAM" id="MobiDB-lite"/>
    </source>
</evidence>
<gene>
    <name evidence="2" type="ORF">COLSTE_00304</name>
</gene>
<evidence type="ECO:0000313" key="2">
    <source>
        <dbReference type="EMBL" id="EEA91474.1"/>
    </source>
</evidence>
<sequence>MCNAVLHCSVMRVRKAGTTPTGMGERRGKTQGNAKGKQSRCPDDDVWAKNPGRKTIIGPDGSGFAQEQR</sequence>
<evidence type="ECO:0000313" key="3">
    <source>
        <dbReference type="Proteomes" id="UP000003560"/>
    </source>
</evidence>
<dbReference type="HOGENOM" id="CLU_2768711_0_0_11"/>
<dbReference type="EMBL" id="ABXJ01000015">
    <property type="protein sequence ID" value="EEA91474.1"/>
    <property type="molecule type" value="Genomic_DNA"/>
</dbReference>
<proteinExistence type="predicted"/>
<reference evidence="2 3" key="1">
    <citation type="submission" date="2008-10" db="EMBL/GenBank/DDBJ databases">
        <title>Draft genome sequence of Collinsella stercoris (DSM 13279).</title>
        <authorList>
            <person name="Sudarsanam P."/>
            <person name="Ley R."/>
            <person name="Guruge J."/>
            <person name="Turnbaugh P.J."/>
            <person name="Mahowald M."/>
            <person name="Liep D."/>
            <person name="Gordon J."/>
        </authorList>
    </citation>
    <scope>NUCLEOTIDE SEQUENCE [LARGE SCALE GENOMIC DNA]</scope>
    <source>
        <strain evidence="2 3">DSM 13279</strain>
    </source>
</reference>
<name>B6G8B4_9ACTN</name>
<comment type="caution">
    <text evidence="2">The sequence shown here is derived from an EMBL/GenBank/DDBJ whole genome shotgun (WGS) entry which is preliminary data.</text>
</comment>
<keyword evidence="3" id="KW-1185">Reference proteome</keyword>
<accession>B6G8B4</accession>